<evidence type="ECO:0000313" key="1">
    <source>
        <dbReference type="EMBL" id="EFN78776.1"/>
    </source>
</evidence>
<dbReference type="InParanoid" id="E2BZV5"/>
<keyword evidence="2" id="KW-1185">Reference proteome</keyword>
<dbReference type="Proteomes" id="UP000008237">
    <property type="component" value="Unassembled WGS sequence"/>
</dbReference>
<accession>E2BZV5</accession>
<dbReference type="EMBL" id="GL451707">
    <property type="protein sequence ID" value="EFN78776.1"/>
    <property type="molecule type" value="Genomic_DNA"/>
</dbReference>
<reference evidence="1 2" key="1">
    <citation type="journal article" date="2010" name="Science">
        <title>Genomic comparison of the ants Camponotus floridanus and Harpegnathos saltator.</title>
        <authorList>
            <person name="Bonasio R."/>
            <person name="Zhang G."/>
            <person name="Ye C."/>
            <person name="Mutti N.S."/>
            <person name="Fang X."/>
            <person name="Qin N."/>
            <person name="Donahue G."/>
            <person name="Yang P."/>
            <person name="Li Q."/>
            <person name="Li C."/>
            <person name="Zhang P."/>
            <person name="Huang Z."/>
            <person name="Berger S.L."/>
            <person name="Reinberg D."/>
            <person name="Wang J."/>
            <person name="Liebig J."/>
        </authorList>
    </citation>
    <scope>NUCLEOTIDE SEQUENCE [LARGE SCALE GENOMIC DNA]</scope>
    <source>
        <strain evidence="1 2">R22 G/1</strain>
    </source>
</reference>
<name>E2BZV5_HARSA</name>
<sequence>MRPQLLTLLNVCEHVRAGRDHFEDKIPSDCWKTIPLPVKRCCLHYDVYRVDFSFLRWGLLSLGLIGRHPLPCGVHLGRFRIFSHHDGPCPIRCGKGDDHTVDMDGLWHGPGYRVQVIAYVFHVLLKLFPCGEVELDPCRGENTRTNILRRTKRVLRLKKLKWFGSSPMGIL</sequence>
<organism evidence="2">
    <name type="scientific">Harpegnathos saltator</name>
    <name type="common">Jerdon's jumping ant</name>
    <dbReference type="NCBI Taxonomy" id="610380"/>
    <lineage>
        <taxon>Eukaryota</taxon>
        <taxon>Metazoa</taxon>
        <taxon>Ecdysozoa</taxon>
        <taxon>Arthropoda</taxon>
        <taxon>Hexapoda</taxon>
        <taxon>Insecta</taxon>
        <taxon>Pterygota</taxon>
        <taxon>Neoptera</taxon>
        <taxon>Endopterygota</taxon>
        <taxon>Hymenoptera</taxon>
        <taxon>Apocrita</taxon>
        <taxon>Aculeata</taxon>
        <taxon>Formicoidea</taxon>
        <taxon>Formicidae</taxon>
        <taxon>Ponerinae</taxon>
        <taxon>Ponerini</taxon>
        <taxon>Harpegnathos</taxon>
    </lineage>
</organism>
<protein>
    <submittedName>
        <fullName evidence="1">Uncharacterized protein</fullName>
    </submittedName>
</protein>
<gene>
    <name evidence="1" type="ORF">EAI_04897</name>
</gene>
<evidence type="ECO:0000313" key="2">
    <source>
        <dbReference type="Proteomes" id="UP000008237"/>
    </source>
</evidence>
<dbReference type="AlphaFoldDB" id="E2BZV5"/>
<proteinExistence type="predicted"/>